<sequence>MNSLLSAVVPMTVEISKTFRSLFWGGNRSHYIAVSRRVPSLSAYDNTYPIIRFEELEFRVLDINKSHHIMTIARLDLLNIGTCPQKFLNTTLNFTNFDYVPTDQNLTLFYDCPPRVNIPVQIALTAA</sequence>
<dbReference type="PANTHER" id="PTHR33138:SF1">
    <property type="entry name" value="OS01G0113900 PROTEIN"/>
    <property type="match status" value="1"/>
</dbReference>
<gene>
    <name evidence="1" type="ORF">FSB_LOCUS48108</name>
</gene>
<dbReference type="EMBL" id="OIVN01004977">
    <property type="protein sequence ID" value="SPD20226.1"/>
    <property type="molecule type" value="Genomic_DNA"/>
</dbReference>
<dbReference type="PANTHER" id="PTHR33138">
    <property type="entry name" value="OS01G0690200 PROTEIN"/>
    <property type="match status" value="1"/>
</dbReference>
<proteinExistence type="predicted"/>
<reference evidence="1" key="1">
    <citation type="submission" date="2018-02" db="EMBL/GenBank/DDBJ databases">
        <authorList>
            <person name="Cohen D.B."/>
            <person name="Kent A.D."/>
        </authorList>
    </citation>
    <scope>NUCLEOTIDE SEQUENCE</scope>
</reference>
<name>A0A2N9I2F4_FAGSY</name>
<evidence type="ECO:0000313" key="1">
    <source>
        <dbReference type="EMBL" id="SPD20226.1"/>
    </source>
</evidence>
<protein>
    <submittedName>
        <fullName evidence="1">Uncharacterized protein</fullName>
    </submittedName>
</protein>
<organism evidence="1">
    <name type="scientific">Fagus sylvatica</name>
    <name type="common">Beechnut</name>
    <dbReference type="NCBI Taxonomy" id="28930"/>
    <lineage>
        <taxon>Eukaryota</taxon>
        <taxon>Viridiplantae</taxon>
        <taxon>Streptophyta</taxon>
        <taxon>Embryophyta</taxon>
        <taxon>Tracheophyta</taxon>
        <taxon>Spermatophyta</taxon>
        <taxon>Magnoliopsida</taxon>
        <taxon>eudicotyledons</taxon>
        <taxon>Gunneridae</taxon>
        <taxon>Pentapetalae</taxon>
        <taxon>rosids</taxon>
        <taxon>fabids</taxon>
        <taxon>Fagales</taxon>
        <taxon>Fagaceae</taxon>
        <taxon>Fagus</taxon>
    </lineage>
</organism>
<accession>A0A2N9I2F4</accession>
<dbReference type="AlphaFoldDB" id="A0A2N9I2F4"/>